<protein>
    <submittedName>
        <fullName evidence="1">Uncharacterized protein</fullName>
    </submittedName>
</protein>
<dbReference type="AlphaFoldDB" id="A0AAV2FS69"/>
<evidence type="ECO:0000313" key="2">
    <source>
        <dbReference type="Proteomes" id="UP001497516"/>
    </source>
</evidence>
<sequence>MGLLRVARTNPRISWIKGLRREEFAEAVEAETPVADGVPLFHPYFNPLQFFLGSSSAAPSGDSCVAMDAGFDRIETRMDHEREARRYSLLLQRLCSVVADFDTAHTFWHPLHT</sequence>
<keyword evidence="2" id="KW-1185">Reference proteome</keyword>
<dbReference type="Proteomes" id="UP001497516">
    <property type="component" value="Chromosome 7"/>
</dbReference>
<dbReference type="EMBL" id="OZ034820">
    <property type="protein sequence ID" value="CAL1400435.1"/>
    <property type="molecule type" value="Genomic_DNA"/>
</dbReference>
<name>A0AAV2FS69_9ROSI</name>
<evidence type="ECO:0000313" key="1">
    <source>
        <dbReference type="EMBL" id="CAL1400435.1"/>
    </source>
</evidence>
<reference evidence="1 2" key="1">
    <citation type="submission" date="2024-04" db="EMBL/GenBank/DDBJ databases">
        <authorList>
            <person name="Fracassetti M."/>
        </authorList>
    </citation>
    <scope>NUCLEOTIDE SEQUENCE [LARGE SCALE GENOMIC DNA]</scope>
</reference>
<organism evidence="1 2">
    <name type="scientific">Linum trigynum</name>
    <dbReference type="NCBI Taxonomy" id="586398"/>
    <lineage>
        <taxon>Eukaryota</taxon>
        <taxon>Viridiplantae</taxon>
        <taxon>Streptophyta</taxon>
        <taxon>Embryophyta</taxon>
        <taxon>Tracheophyta</taxon>
        <taxon>Spermatophyta</taxon>
        <taxon>Magnoliopsida</taxon>
        <taxon>eudicotyledons</taxon>
        <taxon>Gunneridae</taxon>
        <taxon>Pentapetalae</taxon>
        <taxon>rosids</taxon>
        <taxon>fabids</taxon>
        <taxon>Malpighiales</taxon>
        <taxon>Linaceae</taxon>
        <taxon>Linum</taxon>
    </lineage>
</organism>
<accession>A0AAV2FS69</accession>
<gene>
    <name evidence="1" type="ORF">LTRI10_LOCUS40565</name>
</gene>
<proteinExistence type="predicted"/>